<dbReference type="InterPro" id="IPR036962">
    <property type="entry name" value="Glyco_hydro_3_N_sf"/>
</dbReference>
<dbReference type="PANTHER" id="PTHR30620:SF16">
    <property type="entry name" value="LYSOSOMAL BETA GLUCOSIDASE"/>
    <property type="match status" value="1"/>
</dbReference>
<dbReference type="InterPro" id="IPR019800">
    <property type="entry name" value="Glyco_hydro_3_AS"/>
</dbReference>
<evidence type="ECO:0000256" key="9">
    <source>
        <dbReference type="ARBA" id="ARBA00032594"/>
    </source>
</evidence>
<dbReference type="PRINTS" id="PR00133">
    <property type="entry name" value="GLHYDRLASE3"/>
</dbReference>
<dbReference type="InterPro" id="IPR026891">
    <property type="entry name" value="Fn3-like"/>
</dbReference>
<dbReference type="PANTHER" id="PTHR30620">
    <property type="entry name" value="PERIPLASMIC BETA-GLUCOSIDASE-RELATED"/>
    <property type="match status" value="1"/>
</dbReference>
<evidence type="ECO:0000313" key="12">
    <source>
        <dbReference type="EMBL" id="PTQ61493.1"/>
    </source>
</evidence>
<name>A0A2T5GQ78_9SPHN</name>
<dbReference type="Gene3D" id="3.40.50.1700">
    <property type="entry name" value="Glycoside hydrolase family 3 C-terminal domain"/>
    <property type="match status" value="1"/>
</dbReference>
<comment type="similarity">
    <text evidence="2 10">Belongs to the glycosyl hydrolase 3 family.</text>
</comment>
<evidence type="ECO:0000256" key="7">
    <source>
        <dbReference type="ARBA" id="ARBA00031448"/>
    </source>
</evidence>
<evidence type="ECO:0000259" key="11">
    <source>
        <dbReference type="SMART" id="SM01217"/>
    </source>
</evidence>
<dbReference type="InterPro" id="IPR002772">
    <property type="entry name" value="Glyco_hydro_3_C"/>
</dbReference>
<dbReference type="SUPFAM" id="SSF51445">
    <property type="entry name" value="(Trans)glycosidases"/>
    <property type="match status" value="1"/>
</dbReference>
<dbReference type="InterPro" id="IPR001764">
    <property type="entry name" value="Glyco_hydro_3_N"/>
</dbReference>
<evidence type="ECO:0000256" key="2">
    <source>
        <dbReference type="ARBA" id="ARBA00005336"/>
    </source>
</evidence>
<organism evidence="12 13">
    <name type="scientific">Sphingomonas aurantiaca</name>
    <dbReference type="NCBI Taxonomy" id="185949"/>
    <lineage>
        <taxon>Bacteria</taxon>
        <taxon>Pseudomonadati</taxon>
        <taxon>Pseudomonadota</taxon>
        <taxon>Alphaproteobacteria</taxon>
        <taxon>Sphingomonadales</taxon>
        <taxon>Sphingomonadaceae</taxon>
        <taxon>Sphingomonas</taxon>
    </lineage>
</organism>
<protein>
    <recommendedName>
        <fullName evidence="3">beta-glucosidase</fullName>
        <ecNumber evidence="3">3.2.1.21</ecNumber>
    </recommendedName>
    <alternativeName>
        <fullName evidence="9">Beta-D-glucoside glucohydrolase</fullName>
    </alternativeName>
    <alternativeName>
        <fullName evidence="7">Cellobiase</fullName>
    </alternativeName>
    <alternativeName>
        <fullName evidence="8">Gentiobiase</fullName>
    </alternativeName>
</protein>
<dbReference type="Pfam" id="PF00933">
    <property type="entry name" value="Glyco_hydro_3"/>
    <property type="match status" value="1"/>
</dbReference>
<comment type="catalytic activity">
    <reaction evidence="1">
        <text>Hydrolysis of terminal, non-reducing beta-D-glucosyl residues with release of beta-D-glucose.</text>
        <dbReference type="EC" id="3.2.1.21"/>
    </reaction>
</comment>
<feature type="domain" description="Fibronectin type III-like" evidence="11">
    <location>
        <begin position="694"/>
        <end position="763"/>
    </location>
</feature>
<dbReference type="PROSITE" id="PS00775">
    <property type="entry name" value="GLYCOSYL_HYDROL_F3"/>
    <property type="match status" value="1"/>
</dbReference>
<dbReference type="InterPro" id="IPR051915">
    <property type="entry name" value="Cellulose_Degrad_GH3"/>
</dbReference>
<dbReference type="Proteomes" id="UP000244189">
    <property type="component" value="Unassembled WGS sequence"/>
</dbReference>
<dbReference type="EMBL" id="QAOG01000002">
    <property type="protein sequence ID" value="PTQ61493.1"/>
    <property type="molecule type" value="Genomic_DNA"/>
</dbReference>
<evidence type="ECO:0000256" key="6">
    <source>
        <dbReference type="ARBA" id="ARBA00023295"/>
    </source>
</evidence>
<reference evidence="12 13" key="1">
    <citation type="submission" date="2018-04" db="EMBL/GenBank/DDBJ databases">
        <title>Genomic Encyclopedia of Type Strains, Phase III (KMG-III): the genomes of soil and plant-associated and newly described type strains.</title>
        <authorList>
            <person name="Whitman W."/>
        </authorList>
    </citation>
    <scope>NUCLEOTIDE SEQUENCE [LARGE SCALE GENOMIC DNA]</scope>
    <source>
        <strain evidence="12 13">MA101b</strain>
    </source>
</reference>
<keyword evidence="6 10" id="KW-0326">Glycosidase</keyword>
<evidence type="ECO:0000256" key="1">
    <source>
        <dbReference type="ARBA" id="ARBA00000448"/>
    </source>
</evidence>
<dbReference type="SUPFAM" id="SSF52279">
    <property type="entry name" value="Beta-D-glucan exohydrolase, C-terminal domain"/>
    <property type="match status" value="1"/>
</dbReference>
<evidence type="ECO:0000256" key="5">
    <source>
        <dbReference type="ARBA" id="ARBA00022801"/>
    </source>
</evidence>
<evidence type="ECO:0000256" key="8">
    <source>
        <dbReference type="ARBA" id="ARBA00032194"/>
    </source>
</evidence>
<dbReference type="InterPro" id="IPR017853">
    <property type="entry name" value="GH"/>
</dbReference>
<evidence type="ECO:0000256" key="4">
    <source>
        <dbReference type="ARBA" id="ARBA00022729"/>
    </source>
</evidence>
<dbReference type="Gene3D" id="2.60.40.10">
    <property type="entry name" value="Immunoglobulins"/>
    <property type="match status" value="1"/>
</dbReference>
<gene>
    <name evidence="12" type="ORF">C8J26_1828</name>
</gene>
<dbReference type="GO" id="GO:0009251">
    <property type="term" value="P:glucan catabolic process"/>
    <property type="evidence" value="ECO:0007669"/>
    <property type="project" value="TreeGrafter"/>
</dbReference>
<comment type="caution">
    <text evidence="12">The sequence shown here is derived from an EMBL/GenBank/DDBJ whole genome shotgun (WGS) entry which is preliminary data.</text>
</comment>
<dbReference type="InterPro" id="IPR006311">
    <property type="entry name" value="TAT_signal"/>
</dbReference>
<dbReference type="Gene3D" id="3.20.20.300">
    <property type="entry name" value="Glycoside hydrolase, family 3, N-terminal domain"/>
    <property type="match status" value="1"/>
</dbReference>
<evidence type="ECO:0000313" key="13">
    <source>
        <dbReference type="Proteomes" id="UP000244189"/>
    </source>
</evidence>
<dbReference type="FunFam" id="3.20.20.300:FF:000005">
    <property type="entry name" value="Periplasmic beta-glucosidase"/>
    <property type="match status" value="1"/>
</dbReference>
<dbReference type="AlphaFoldDB" id="A0A2T5GQ78"/>
<dbReference type="SMART" id="SM01217">
    <property type="entry name" value="Fn3_like"/>
    <property type="match status" value="1"/>
</dbReference>
<keyword evidence="4" id="KW-0732">Signal</keyword>
<accession>A0A2T5GQ78</accession>
<dbReference type="PROSITE" id="PS51318">
    <property type="entry name" value="TAT"/>
    <property type="match status" value="1"/>
</dbReference>
<dbReference type="Pfam" id="PF01915">
    <property type="entry name" value="Glyco_hydro_3_C"/>
    <property type="match status" value="1"/>
</dbReference>
<sequence length="775" mass="81767">MDKGERMTVATNSRRDMSRRAMMMGAAAVTAWAANPARALLQQAGGGATALPASVEALIGRMTVIEKAGQLTLMAAAWAGGAATSLNPAGGSASFDGQLGDVRAGRLGGVFNGNGAVMAHRMQTTAMRESRLKIPLLFAADVIHGLRTVFPVPLAEAASFDAELARRTARAAGAEAAASGIDWTFAPMVDIARDARWGRGVEGAGEDVLLGRMMADARVRGFQGERGLAAPDAVASCAKHFAAYGAAEAGLDYNSVDISERTLRETYFPAFQSAFAAGSPTVMASFNEINGVPATANPWLLTDVLRREWGFGGLVVSDYTGDEELIAHGFAADAREATKLAFMAGVDMSMQSGFYLNHLPDLVESGDVPMARLDEAVRRVLALKVQLGLFDDPFRRIDPRREKTRIRTRESLALAREAGAKSIVMLKNDGGLLPLPRQGKRIALIGPFAAGQHDLIGPWNVYGTDAEAVDLATGVRATVADPSLISVSPGSGIDEPLAGGIPAAVAAARAADIVVLAIGESQRMSGEAQSRVDIVVPRAQMALVEAVAATGTPIVVLLRTGRALALHGALLDVPAILVTWFLGSQDGPAIADVLFGKTGPSARLPVSFPHATGQAPYHYDHKSTGRPNAPGPLTEYKAHYREFANDALFAFGHGLTYGTIGYTDLDVGTGRMASDGALTVNATIANTGTRPAEEVVQLYIRDLAASITRPVRELKAFRKVALKPGERQRVSFTLRRSDLLFVGRDLRPTVEPGRFQIWIAPSAQAEGVSGAFTLA</sequence>
<keyword evidence="13" id="KW-1185">Reference proteome</keyword>
<evidence type="ECO:0000256" key="3">
    <source>
        <dbReference type="ARBA" id="ARBA00012744"/>
    </source>
</evidence>
<proteinExistence type="inferred from homology"/>
<keyword evidence="5 10" id="KW-0378">Hydrolase</keyword>
<dbReference type="InterPro" id="IPR013783">
    <property type="entry name" value="Ig-like_fold"/>
</dbReference>
<dbReference type="InterPro" id="IPR036881">
    <property type="entry name" value="Glyco_hydro_3_C_sf"/>
</dbReference>
<dbReference type="EC" id="3.2.1.21" evidence="3"/>
<dbReference type="GO" id="GO:0008422">
    <property type="term" value="F:beta-glucosidase activity"/>
    <property type="evidence" value="ECO:0007669"/>
    <property type="project" value="UniProtKB-EC"/>
</dbReference>
<evidence type="ECO:0000256" key="10">
    <source>
        <dbReference type="RuleBase" id="RU361161"/>
    </source>
</evidence>
<dbReference type="Pfam" id="PF14310">
    <property type="entry name" value="Fn3-like"/>
    <property type="match status" value="1"/>
</dbReference>
<dbReference type="FunFam" id="2.60.40.10:FF:000495">
    <property type="entry name" value="Periplasmic beta-glucosidase"/>
    <property type="match status" value="1"/>
</dbReference>